<evidence type="ECO:0000256" key="1">
    <source>
        <dbReference type="ARBA" id="ARBA00008857"/>
    </source>
</evidence>
<keyword evidence="3" id="KW-0238">DNA-binding</keyword>
<dbReference type="InterPro" id="IPR044068">
    <property type="entry name" value="CB"/>
</dbReference>
<dbReference type="InterPro" id="IPR011010">
    <property type="entry name" value="DNA_brk_join_enz"/>
</dbReference>
<feature type="domain" description="Core-binding (CB)" evidence="6">
    <location>
        <begin position="1"/>
        <end position="76"/>
    </location>
</feature>
<keyword evidence="4" id="KW-0233">DNA recombination</keyword>
<dbReference type="InterPro" id="IPR013762">
    <property type="entry name" value="Integrase-like_cat_sf"/>
</dbReference>
<evidence type="ECO:0000256" key="3">
    <source>
        <dbReference type="ARBA" id="ARBA00023125"/>
    </source>
</evidence>
<feature type="non-terminal residue" evidence="7">
    <location>
        <position position="1"/>
    </location>
</feature>
<name>T1AMB2_9ZZZZ</name>
<evidence type="ECO:0000256" key="2">
    <source>
        <dbReference type="ARBA" id="ARBA00022908"/>
    </source>
</evidence>
<dbReference type="InterPro" id="IPR050090">
    <property type="entry name" value="Tyrosine_recombinase_XerCD"/>
</dbReference>
<dbReference type="InterPro" id="IPR004107">
    <property type="entry name" value="Integrase_SAM-like_N"/>
</dbReference>
<dbReference type="Pfam" id="PF13495">
    <property type="entry name" value="Phage_int_SAM_4"/>
    <property type="match status" value="1"/>
</dbReference>
<gene>
    <name evidence="7" type="ORF">B1A_09598</name>
</gene>
<dbReference type="Gene3D" id="1.10.150.130">
    <property type="match status" value="1"/>
</dbReference>
<dbReference type="InterPro" id="IPR010998">
    <property type="entry name" value="Integrase_recombinase_N"/>
</dbReference>
<organism evidence="7">
    <name type="scientific">mine drainage metagenome</name>
    <dbReference type="NCBI Taxonomy" id="410659"/>
    <lineage>
        <taxon>unclassified sequences</taxon>
        <taxon>metagenomes</taxon>
        <taxon>ecological metagenomes</taxon>
    </lineage>
</organism>
<reference evidence="7" key="1">
    <citation type="submission" date="2013-08" db="EMBL/GenBank/DDBJ databases">
        <authorList>
            <person name="Mendez C."/>
            <person name="Richter M."/>
            <person name="Ferrer M."/>
            <person name="Sanchez J."/>
        </authorList>
    </citation>
    <scope>NUCLEOTIDE SEQUENCE</scope>
</reference>
<evidence type="ECO:0000259" key="5">
    <source>
        <dbReference type="PROSITE" id="PS51898"/>
    </source>
</evidence>
<reference evidence="7" key="2">
    <citation type="journal article" date="2014" name="ISME J.">
        <title>Microbial stratification in low pH oxic and suboxic macroscopic growths along an acid mine drainage.</title>
        <authorList>
            <person name="Mendez-Garcia C."/>
            <person name="Mesa V."/>
            <person name="Sprenger R.R."/>
            <person name="Richter M."/>
            <person name="Diez M.S."/>
            <person name="Solano J."/>
            <person name="Bargiela R."/>
            <person name="Golyshina O.V."/>
            <person name="Manteca A."/>
            <person name="Ramos J.L."/>
            <person name="Gallego J.R."/>
            <person name="Llorente I."/>
            <person name="Martins Dos Santos V.A."/>
            <person name="Jensen O.N."/>
            <person name="Pelaez A.I."/>
            <person name="Sanchez J."/>
            <person name="Ferrer M."/>
        </authorList>
    </citation>
    <scope>NUCLEOTIDE SEQUENCE</scope>
</reference>
<dbReference type="GO" id="GO:0015074">
    <property type="term" value="P:DNA integration"/>
    <property type="evidence" value="ECO:0007669"/>
    <property type="project" value="UniProtKB-KW"/>
</dbReference>
<evidence type="ECO:0000256" key="4">
    <source>
        <dbReference type="ARBA" id="ARBA00023172"/>
    </source>
</evidence>
<dbReference type="GO" id="GO:0006310">
    <property type="term" value="P:DNA recombination"/>
    <property type="evidence" value="ECO:0007669"/>
    <property type="project" value="UniProtKB-KW"/>
</dbReference>
<comment type="caution">
    <text evidence="7">The sequence shown here is derived from an EMBL/GenBank/DDBJ whole genome shotgun (WGS) entry which is preliminary data.</text>
</comment>
<proteinExistence type="inferred from homology"/>
<comment type="similarity">
    <text evidence="1">Belongs to the 'phage' integrase family.</text>
</comment>
<keyword evidence="2" id="KW-0229">DNA integration</keyword>
<dbReference type="EMBL" id="AUZX01006846">
    <property type="protein sequence ID" value="EQD61756.1"/>
    <property type="molecule type" value="Genomic_DNA"/>
</dbReference>
<dbReference type="PANTHER" id="PTHR30349:SF64">
    <property type="entry name" value="PROPHAGE INTEGRASE INTD-RELATED"/>
    <property type="match status" value="1"/>
</dbReference>
<dbReference type="Gene3D" id="1.10.443.10">
    <property type="entry name" value="Intergrase catalytic core"/>
    <property type="match status" value="1"/>
</dbReference>
<protein>
    <submittedName>
        <fullName evidence="7">Phage integrase family protein</fullName>
    </submittedName>
</protein>
<dbReference type="InterPro" id="IPR002104">
    <property type="entry name" value="Integrase_catalytic"/>
</dbReference>
<evidence type="ECO:0000259" key="6">
    <source>
        <dbReference type="PROSITE" id="PS51900"/>
    </source>
</evidence>
<evidence type="ECO:0000313" key="7">
    <source>
        <dbReference type="EMBL" id="EQD61756.1"/>
    </source>
</evidence>
<sequence length="161" mass="18432">KRMLEDMQIRNLTQRTQQIYTYEVQRFACYFGKSPELLGPRHIRAYQAYLVNKRHLAPNTMAIISAALRFLFKVTLKKGWSFDEAIPQPKKPKILPVIMSPEEVQRFLACITQPEPHAILSVCYGAGLRIGEALALKPAHIDSQRMVIRVVQGKGQNDRDV</sequence>
<feature type="non-terminal residue" evidence="7">
    <location>
        <position position="161"/>
    </location>
</feature>
<dbReference type="AlphaFoldDB" id="T1AMB2"/>
<dbReference type="GO" id="GO:0003677">
    <property type="term" value="F:DNA binding"/>
    <property type="evidence" value="ECO:0007669"/>
    <property type="project" value="UniProtKB-KW"/>
</dbReference>
<feature type="domain" description="Tyr recombinase" evidence="5">
    <location>
        <begin position="94"/>
        <end position="161"/>
    </location>
</feature>
<dbReference type="PROSITE" id="PS51898">
    <property type="entry name" value="TYR_RECOMBINASE"/>
    <property type="match status" value="1"/>
</dbReference>
<dbReference type="PANTHER" id="PTHR30349">
    <property type="entry name" value="PHAGE INTEGRASE-RELATED"/>
    <property type="match status" value="1"/>
</dbReference>
<accession>T1AMB2</accession>
<dbReference type="SUPFAM" id="SSF56349">
    <property type="entry name" value="DNA breaking-rejoining enzymes"/>
    <property type="match status" value="1"/>
</dbReference>
<dbReference type="PROSITE" id="PS51900">
    <property type="entry name" value="CB"/>
    <property type="match status" value="1"/>
</dbReference>